<evidence type="ECO:0000259" key="6">
    <source>
        <dbReference type="Pfam" id="PF21715"/>
    </source>
</evidence>
<evidence type="ECO:0000259" key="5">
    <source>
        <dbReference type="Pfam" id="PF04198"/>
    </source>
</evidence>
<evidence type="ECO:0000256" key="1">
    <source>
        <dbReference type="ARBA" id="ARBA00010466"/>
    </source>
</evidence>
<dbReference type="RefSeq" id="WP_095131375.1">
    <property type="nucleotide sequence ID" value="NZ_NIBG01000002.1"/>
</dbReference>
<evidence type="ECO:0000256" key="4">
    <source>
        <dbReference type="ARBA" id="ARBA00023163"/>
    </source>
</evidence>
<dbReference type="InterPro" id="IPR051054">
    <property type="entry name" value="SorC_transcr_regulators"/>
</dbReference>
<dbReference type="GO" id="GO:0003677">
    <property type="term" value="F:DNA binding"/>
    <property type="evidence" value="ECO:0007669"/>
    <property type="project" value="UniProtKB-KW"/>
</dbReference>
<keyword evidence="8" id="KW-1185">Reference proteome</keyword>
<feature type="domain" description="CggR N-terminal DNA binding" evidence="6">
    <location>
        <begin position="28"/>
        <end position="97"/>
    </location>
</feature>
<dbReference type="Proteomes" id="UP000216024">
    <property type="component" value="Unassembled WGS sequence"/>
</dbReference>
<feature type="domain" description="Sugar-binding" evidence="5">
    <location>
        <begin position="104"/>
        <end position="348"/>
    </location>
</feature>
<reference evidence="7 8" key="1">
    <citation type="submission" date="2017-06" db="EMBL/GenBank/DDBJ databases">
        <title>Draft genome sequence of anaerobic fermentative bacterium Anaeromicrobium sediminis DY2726D isolated from West Pacific Ocean sediments.</title>
        <authorList>
            <person name="Zeng X."/>
        </authorList>
    </citation>
    <scope>NUCLEOTIDE SEQUENCE [LARGE SCALE GENOMIC DNA]</scope>
    <source>
        <strain evidence="7 8">DY2726D</strain>
    </source>
</reference>
<comment type="similarity">
    <text evidence="1">Belongs to the SorC transcriptional regulatory family.</text>
</comment>
<evidence type="ECO:0000256" key="3">
    <source>
        <dbReference type="ARBA" id="ARBA00023125"/>
    </source>
</evidence>
<dbReference type="AlphaFoldDB" id="A0A267MN16"/>
<keyword evidence="3" id="KW-0238">DNA-binding</keyword>
<keyword evidence="4" id="KW-0804">Transcription</keyword>
<dbReference type="InterPro" id="IPR007324">
    <property type="entry name" value="Sugar-bd_dom_put"/>
</dbReference>
<dbReference type="PANTHER" id="PTHR34294">
    <property type="entry name" value="TRANSCRIPTIONAL REGULATOR-RELATED"/>
    <property type="match status" value="1"/>
</dbReference>
<dbReference type="PANTHER" id="PTHR34294:SF5">
    <property type="entry name" value="CENTRAL GLYCOLYTIC GENES REGULATOR"/>
    <property type="match status" value="1"/>
</dbReference>
<dbReference type="SUPFAM" id="SSF100950">
    <property type="entry name" value="NagB/RpiA/CoA transferase-like"/>
    <property type="match status" value="1"/>
</dbReference>
<dbReference type="EMBL" id="NIBG01000002">
    <property type="protein sequence ID" value="PAB60802.1"/>
    <property type="molecule type" value="Genomic_DNA"/>
</dbReference>
<dbReference type="InterPro" id="IPR036388">
    <property type="entry name" value="WH-like_DNA-bd_sf"/>
</dbReference>
<dbReference type="Pfam" id="PF21715">
    <property type="entry name" value="CggR_N"/>
    <property type="match status" value="1"/>
</dbReference>
<evidence type="ECO:0000313" key="8">
    <source>
        <dbReference type="Proteomes" id="UP000216024"/>
    </source>
</evidence>
<organism evidence="7 8">
    <name type="scientific">Anaeromicrobium sediminis</name>
    <dbReference type="NCBI Taxonomy" id="1478221"/>
    <lineage>
        <taxon>Bacteria</taxon>
        <taxon>Bacillati</taxon>
        <taxon>Bacillota</taxon>
        <taxon>Clostridia</taxon>
        <taxon>Peptostreptococcales</taxon>
        <taxon>Thermotaleaceae</taxon>
        <taxon>Anaeromicrobium</taxon>
    </lineage>
</organism>
<name>A0A267MN16_9FIRM</name>
<proteinExistence type="inferred from homology"/>
<sequence length="351" mass="39407">MLNYENSNEYMEEIIHIGKKLVPEVNEVFTRRYEILRQIEKNQPIGRRSLSQILEIGERIVRSEVNMLKEQGFIEIHPSGMNTTEFGENSLGVLKNFVYNSRKLHDLEELLRDRLNIKKVLIVMDSYDEDESVIKEVGKATASYFKSILAKDMIIGITGGKTMQMVAEGVGSDNSKNNNVVVVPGRGGLGRSVEKQSNTIAATLAEKLKASYRLLHVSDNISKELIDKLIKDPHTKEVVEYIKKIQTLIFGIGRADEMANNRGTEEDKIENIIKKGAVAEAFGYYFDKNGEIVEEVNTIGVSLNHYKELEHPIGAACGNQKAEAIIAISKLNKNLVLVIDEGLAKEIFKKI</sequence>
<protein>
    <submittedName>
        <fullName evidence="7">Uncharacterized protein</fullName>
    </submittedName>
</protein>
<dbReference type="Pfam" id="PF04198">
    <property type="entry name" value="Sugar-bind"/>
    <property type="match status" value="1"/>
</dbReference>
<keyword evidence="2" id="KW-0805">Transcription regulation</keyword>
<dbReference type="InterPro" id="IPR036390">
    <property type="entry name" value="WH_DNA-bd_sf"/>
</dbReference>
<dbReference type="InterPro" id="IPR037171">
    <property type="entry name" value="NagB/RpiA_transferase-like"/>
</dbReference>
<dbReference type="Gene3D" id="1.10.10.10">
    <property type="entry name" value="Winged helix-like DNA-binding domain superfamily/Winged helix DNA-binding domain"/>
    <property type="match status" value="1"/>
</dbReference>
<comment type="caution">
    <text evidence="7">The sequence shown here is derived from an EMBL/GenBank/DDBJ whole genome shotgun (WGS) entry which is preliminary data.</text>
</comment>
<dbReference type="InterPro" id="IPR048715">
    <property type="entry name" value="CggR_N"/>
</dbReference>
<dbReference type="SUPFAM" id="SSF46785">
    <property type="entry name" value="Winged helix' DNA-binding domain"/>
    <property type="match status" value="1"/>
</dbReference>
<dbReference type="GO" id="GO:0030246">
    <property type="term" value="F:carbohydrate binding"/>
    <property type="evidence" value="ECO:0007669"/>
    <property type="project" value="InterPro"/>
</dbReference>
<accession>A0A267MN16</accession>
<dbReference type="Gene3D" id="3.40.50.1360">
    <property type="match status" value="1"/>
</dbReference>
<evidence type="ECO:0000313" key="7">
    <source>
        <dbReference type="EMBL" id="PAB60802.1"/>
    </source>
</evidence>
<evidence type="ECO:0000256" key="2">
    <source>
        <dbReference type="ARBA" id="ARBA00023015"/>
    </source>
</evidence>
<gene>
    <name evidence="7" type="ORF">CCE28_04500</name>
</gene>
<dbReference type="OrthoDB" id="9793820at2"/>